<keyword evidence="3" id="KW-0690">Ribosome biogenesis</keyword>
<feature type="domain" description="Brix" evidence="6">
    <location>
        <begin position="268"/>
        <end position="465"/>
    </location>
</feature>
<dbReference type="VEuPathDB" id="PlasmoDB:PVX_081770"/>
<evidence type="ECO:0000259" key="6">
    <source>
        <dbReference type="PROSITE" id="PS50833"/>
    </source>
</evidence>
<dbReference type="VEuPathDB" id="PlasmoDB:PVW1_020022700"/>
<reference evidence="7 8" key="1">
    <citation type="submission" date="2016-07" db="EMBL/GenBank/DDBJ databases">
        <authorList>
            <consortium name="Pathogen Informatics"/>
        </authorList>
    </citation>
    <scope>NUCLEOTIDE SEQUENCE [LARGE SCALE GENOMIC DNA]</scope>
</reference>
<feature type="compositionally biased region" description="Acidic residues" evidence="5">
    <location>
        <begin position="86"/>
        <end position="249"/>
    </location>
</feature>
<dbReference type="GO" id="GO:0019843">
    <property type="term" value="F:rRNA binding"/>
    <property type="evidence" value="ECO:0007669"/>
    <property type="project" value="InterPro"/>
</dbReference>
<evidence type="ECO:0000256" key="5">
    <source>
        <dbReference type="SAM" id="MobiDB-lite"/>
    </source>
</evidence>
<feature type="region of interest" description="Disordered" evidence="5">
    <location>
        <begin position="1"/>
        <end position="251"/>
    </location>
</feature>
<dbReference type="InterPro" id="IPR007109">
    <property type="entry name" value="Brix"/>
</dbReference>
<feature type="compositionally biased region" description="Basic and acidic residues" evidence="5">
    <location>
        <begin position="36"/>
        <end position="45"/>
    </location>
</feature>
<dbReference type="SUPFAM" id="SSF52954">
    <property type="entry name" value="Class II aaRS ABD-related"/>
    <property type="match status" value="1"/>
</dbReference>
<evidence type="ECO:0000256" key="2">
    <source>
        <dbReference type="ARBA" id="ARBA00006369"/>
    </source>
</evidence>
<feature type="compositionally biased region" description="Basic and acidic residues" evidence="5">
    <location>
        <begin position="7"/>
        <end position="26"/>
    </location>
</feature>
<dbReference type="VEuPathDB" id="PlasmoDB:PVP01_0215100"/>
<dbReference type="GO" id="GO:0005730">
    <property type="term" value="C:nucleolus"/>
    <property type="evidence" value="ECO:0007669"/>
    <property type="project" value="UniProtKB-SubCell"/>
</dbReference>
<dbReference type="PANTHER" id="PTHR13634:SF0">
    <property type="entry name" value="RIBOSOME BIOGENESIS PROTEIN BRX1 HOMOLOG"/>
    <property type="match status" value="1"/>
</dbReference>
<comment type="subcellular location">
    <subcellularLocation>
        <location evidence="1">Nucleus</location>
        <location evidence="1">Nucleolus</location>
    </subcellularLocation>
</comment>
<dbReference type="VEuPathDB" id="PlasmoDB:PVPAM_020022900"/>
<dbReference type="SMART" id="SM00879">
    <property type="entry name" value="Brix"/>
    <property type="match status" value="1"/>
</dbReference>
<dbReference type="PROSITE" id="PS50833">
    <property type="entry name" value="BRIX"/>
    <property type="match status" value="1"/>
</dbReference>
<name>A0A1G4H738_PLAVI</name>
<dbReference type="EMBL" id="LT615257">
    <property type="protein sequence ID" value="SCO70695.1"/>
    <property type="molecule type" value="Genomic_DNA"/>
</dbReference>
<evidence type="ECO:0000256" key="4">
    <source>
        <dbReference type="ARBA" id="ARBA00023242"/>
    </source>
</evidence>
<dbReference type="InterPro" id="IPR026532">
    <property type="entry name" value="BRX1"/>
</dbReference>
<keyword evidence="4" id="KW-0539">Nucleus</keyword>
<accession>A0A1G4H738</accession>
<organism evidence="7 8">
    <name type="scientific">Plasmodium vivax</name>
    <name type="common">malaria parasite P. vivax</name>
    <dbReference type="NCBI Taxonomy" id="5855"/>
    <lineage>
        <taxon>Eukaryota</taxon>
        <taxon>Sar</taxon>
        <taxon>Alveolata</taxon>
        <taxon>Apicomplexa</taxon>
        <taxon>Aconoidasida</taxon>
        <taxon>Haemosporida</taxon>
        <taxon>Plasmodiidae</taxon>
        <taxon>Plasmodium</taxon>
        <taxon>Plasmodium (Plasmodium)</taxon>
    </lineage>
</organism>
<sequence length="520" mass="61341">MSEQREEESKEKEVVQDVEAKEEGKESGTPLNGDSSDSKKRKEGAEDYGQAVVKKRALPGEDDGAQVSTQASAQADGAVEVRVEEKEEENDEGDEEDEEEEDVDDDDENDDDEEEEDEEEEDVDDDDENDDDEEEEDEEEEDVDDDDENDDDEEEEDEEEEDVDDDDENDDDEEEEDEEEEDVDDDDENDDDEEEEDDEDEEDEDEEDEDEDDDDENNDEEEDEGDDDDDDDEGEDERDALEDGADEDPYLLKDATYIQKNELWRNRQRVLIVRSPLKKKNCKSFVENLKLLLPHHKTESKWNKKAKKTDLCDISYSRNCNNIIFFDIKKKRYCLWICKNKTGPSLYFEILDYIPLHSLLFSGNCLLYSRPLLIFSKPFDELEHLKLIKEVFIQVFGTPNYHPLSKPFYDHCYSFVHVNNLIYFRHYQIMPITLADSNNVNKQKLVEIGPKFTLHIIRIFEECFRGRVLYENVKYKNYVSPQQMRMEKNVHKKMENLKKKKKLFKRMKSIRTPIKMDIDF</sequence>
<comment type="similarity">
    <text evidence="2">Belongs to the BRX1 family.</text>
</comment>
<dbReference type="AlphaFoldDB" id="A0A1G4H738"/>
<dbReference type="GO" id="GO:0000027">
    <property type="term" value="P:ribosomal large subunit assembly"/>
    <property type="evidence" value="ECO:0007669"/>
    <property type="project" value="TreeGrafter"/>
</dbReference>
<dbReference type="Pfam" id="PF04427">
    <property type="entry name" value="Brix"/>
    <property type="match status" value="1"/>
</dbReference>
<evidence type="ECO:0000313" key="7">
    <source>
        <dbReference type="EMBL" id="SCO70695.1"/>
    </source>
</evidence>
<protein>
    <submittedName>
        <fullName evidence="7">Ribosome biogenesis protein BRX1 homolog, putative</fullName>
    </submittedName>
</protein>
<dbReference type="PANTHER" id="PTHR13634">
    <property type="entry name" value="RIBOSOME BIOGENESIS PROTEIN BRIX"/>
    <property type="match status" value="1"/>
</dbReference>
<dbReference type="GO" id="GO:0006364">
    <property type="term" value="P:rRNA processing"/>
    <property type="evidence" value="ECO:0007669"/>
    <property type="project" value="InterPro"/>
</dbReference>
<gene>
    <name evidence="7" type="ORF">PVC01_020020000</name>
</gene>
<evidence type="ECO:0000313" key="8">
    <source>
        <dbReference type="Proteomes" id="UP000305196"/>
    </source>
</evidence>
<dbReference type="Proteomes" id="UP000305196">
    <property type="component" value="Chromosome 2"/>
</dbReference>
<evidence type="ECO:0000256" key="1">
    <source>
        <dbReference type="ARBA" id="ARBA00004604"/>
    </source>
</evidence>
<evidence type="ECO:0000256" key="3">
    <source>
        <dbReference type="ARBA" id="ARBA00022517"/>
    </source>
</evidence>
<proteinExistence type="inferred from homology"/>